<dbReference type="eggNOG" id="COG3405">
    <property type="taxonomic scope" value="Bacteria"/>
</dbReference>
<comment type="caution">
    <text evidence="3">The sequence shown here is derived from an EMBL/GenBank/DDBJ whole genome shotgun (WGS) entry which is preliminary data.</text>
</comment>
<evidence type="ECO:0000256" key="1">
    <source>
        <dbReference type="SAM" id="SignalP"/>
    </source>
</evidence>
<dbReference type="NCBIfam" id="TIGR04183">
    <property type="entry name" value="Por_Secre_tail"/>
    <property type="match status" value="1"/>
</dbReference>
<dbReference type="Pfam" id="PF25021">
    <property type="entry name" value="TEN_NHL"/>
    <property type="match status" value="1"/>
</dbReference>
<dbReference type="EMBL" id="AAWS01000069">
    <property type="protein sequence ID" value="EAY24439.1"/>
    <property type="molecule type" value="Genomic_DNA"/>
</dbReference>
<organism evidence="3 4">
    <name type="scientific">Microscilla marina ATCC 23134</name>
    <dbReference type="NCBI Taxonomy" id="313606"/>
    <lineage>
        <taxon>Bacteria</taxon>
        <taxon>Pseudomonadati</taxon>
        <taxon>Bacteroidota</taxon>
        <taxon>Cytophagia</taxon>
        <taxon>Cytophagales</taxon>
        <taxon>Microscillaceae</taxon>
        <taxon>Microscilla</taxon>
    </lineage>
</organism>
<feature type="domain" description="Ig-like" evidence="2">
    <location>
        <begin position="585"/>
        <end position="673"/>
    </location>
</feature>
<dbReference type="Gene3D" id="2.120.10.30">
    <property type="entry name" value="TolB, C-terminal domain"/>
    <property type="match status" value="3"/>
</dbReference>
<dbReference type="PANTHER" id="PTHR46388:SF2">
    <property type="entry name" value="NHL REPEAT-CONTAINING PROTEIN 2"/>
    <property type="match status" value="1"/>
</dbReference>
<gene>
    <name evidence="3" type="ORF">M23134_06293</name>
</gene>
<dbReference type="Proteomes" id="UP000004095">
    <property type="component" value="Unassembled WGS sequence"/>
</dbReference>
<reference evidence="3 4" key="1">
    <citation type="submission" date="2007-01" db="EMBL/GenBank/DDBJ databases">
        <authorList>
            <person name="Haygood M."/>
            <person name="Podell S."/>
            <person name="Anderson C."/>
            <person name="Hopkinson B."/>
            <person name="Roe K."/>
            <person name="Barbeau K."/>
            <person name="Gaasterland T."/>
            <person name="Ferriera S."/>
            <person name="Johnson J."/>
            <person name="Kravitz S."/>
            <person name="Beeson K."/>
            <person name="Sutton G."/>
            <person name="Rogers Y.-H."/>
            <person name="Friedman R."/>
            <person name="Frazier M."/>
            <person name="Venter J.C."/>
        </authorList>
    </citation>
    <scope>NUCLEOTIDE SEQUENCE [LARGE SCALE GENOMIC DNA]</scope>
    <source>
        <strain evidence="3 4">ATCC 23134</strain>
    </source>
</reference>
<evidence type="ECO:0000259" key="2">
    <source>
        <dbReference type="PROSITE" id="PS50835"/>
    </source>
</evidence>
<dbReference type="InterPro" id="IPR013783">
    <property type="entry name" value="Ig-like_fold"/>
</dbReference>
<dbReference type="PANTHER" id="PTHR46388">
    <property type="entry name" value="NHL REPEAT-CONTAINING PROTEIN 2"/>
    <property type="match status" value="1"/>
</dbReference>
<dbReference type="OrthoDB" id="964296at2"/>
<accession>A1ZYU2</accession>
<dbReference type="PROSITE" id="PS50194">
    <property type="entry name" value="FILAMIN_REPEAT"/>
    <property type="match status" value="1"/>
</dbReference>
<evidence type="ECO:0000313" key="3">
    <source>
        <dbReference type="EMBL" id="EAY24439.1"/>
    </source>
</evidence>
<dbReference type="InterPro" id="IPR017868">
    <property type="entry name" value="Filamin/ABP280_repeat-like"/>
</dbReference>
<dbReference type="Gene3D" id="2.60.40.10">
    <property type="entry name" value="Immunoglobulins"/>
    <property type="match status" value="2"/>
</dbReference>
<dbReference type="PROSITE" id="PS50835">
    <property type="entry name" value="IG_LIKE"/>
    <property type="match status" value="1"/>
</dbReference>
<evidence type="ECO:0000313" key="4">
    <source>
        <dbReference type="Proteomes" id="UP000004095"/>
    </source>
</evidence>
<dbReference type="InterPro" id="IPR011042">
    <property type="entry name" value="6-blade_b-propeller_TolB-like"/>
</dbReference>
<feature type="signal peptide" evidence="1">
    <location>
        <begin position="1"/>
        <end position="24"/>
    </location>
</feature>
<name>A1ZYU2_MICM2</name>
<protein>
    <recommendedName>
        <fullName evidence="2">Ig-like domain-containing protein</fullName>
    </recommendedName>
</protein>
<keyword evidence="4" id="KW-1185">Reference proteome</keyword>
<dbReference type="eggNOG" id="COG3391">
    <property type="taxonomic scope" value="Bacteria"/>
</dbReference>
<dbReference type="InterPro" id="IPR026444">
    <property type="entry name" value="Secre_tail"/>
</dbReference>
<sequence>MSHKMPHLMSMVLLLCFTTYFLSAQNISTVAGGGTGATAIANNISAMSANLGQVHGLLSDNAGNLYIASTNKHYILKVNASDGKILILAGDGTQNSTGDGGLATSAKVASPRGIFLDKNGNLYFAEGGASKKIRKINASDGKISTVAGGGANNPGDGGAATDAKLNDPFFVYVDNDNGDIYFTEYAGNKVRKVNGSDGKISTIAGDGTNSTTGDGGLATAATVNNPLGIYLDAAKNIYFAEFAGHRIRKINASDGNINTIVGTGTGSTTGNGADAGSATINGPTGIHIDVSGNLYIAEFSGNVVRKVNASDNKINTIAGGGASDPGNGGLATSAVVSLPFGLVIDAAGDMYIPEFTNGKIRKVAYPDLNLKTTSSLAVGATHDFGSATVGSNTGAVTFTAENLGSGNLTLTGSAGSFATLGGTNAGDFSISQASLTSPIAESGNKTFTVTFTPVAAGARSATLTINSDDPNENPYTIKLTGTATACNAVDAGSIGSAQTICSGGTPALLTSTTAASGGNGSFTYQWQSSGDGTNFSNVSGATSATYQPPALSQNTYYRRTATSGGGCGSANSANVLLTVNAPQAPTVSITSDDADNTIAPGTKVTFTAAPTNGGTSPTYQWKVNGTDVSGATAATFEKTDLSNGDKVSVMMTTSASCVSSNTATSNEISMTVSSGGGGPTALPNQPSQAQLSVYPNPSSDKVILKFTGKVSQSLEVYILDDLGRYLATHTGKLSAGVFTIPVRYLPKGIYLFKIRLGKETILKRVTKK</sequence>
<dbReference type="NCBIfam" id="NF012200">
    <property type="entry name" value="choice_anch_D"/>
    <property type="match status" value="1"/>
</dbReference>
<proteinExistence type="predicted"/>
<dbReference type="SUPFAM" id="SSF101898">
    <property type="entry name" value="NHL repeat"/>
    <property type="match status" value="1"/>
</dbReference>
<dbReference type="InterPro" id="IPR056822">
    <property type="entry name" value="TEN_NHL"/>
</dbReference>
<dbReference type="Pfam" id="PF18962">
    <property type="entry name" value="Por_Secre_tail"/>
    <property type="match status" value="1"/>
</dbReference>
<keyword evidence="1" id="KW-0732">Signal</keyword>
<dbReference type="AlphaFoldDB" id="A1ZYU2"/>
<feature type="chain" id="PRO_5002642551" description="Ig-like domain-containing protein" evidence="1">
    <location>
        <begin position="25"/>
        <end position="768"/>
    </location>
</feature>
<dbReference type="eggNOG" id="COG5184">
    <property type="taxonomic scope" value="Bacteria"/>
</dbReference>
<dbReference type="InterPro" id="IPR007110">
    <property type="entry name" value="Ig-like_dom"/>
</dbReference>